<organism evidence="1 2">
    <name type="scientific">Sinocyclocheilus grahami</name>
    <name type="common">Dianchi golden-line fish</name>
    <name type="synonym">Barbus grahami</name>
    <dbReference type="NCBI Taxonomy" id="75366"/>
    <lineage>
        <taxon>Eukaryota</taxon>
        <taxon>Metazoa</taxon>
        <taxon>Chordata</taxon>
        <taxon>Craniata</taxon>
        <taxon>Vertebrata</taxon>
        <taxon>Euteleostomi</taxon>
        <taxon>Actinopterygii</taxon>
        <taxon>Neopterygii</taxon>
        <taxon>Teleostei</taxon>
        <taxon>Ostariophysi</taxon>
        <taxon>Cypriniformes</taxon>
        <taxon>Cyprinidae</taxon>
        <taxon>Cyprininae</taxon>
        <taxon>Sinocyclocheilus</taxon>
    </lineage>
</organism>
<dbReference type="GO" id="GO:0005739">
    <property type="term" value="C:mitochondrion"/>
    <property type="evidence" value="ECO:0007669"/>
    <property type="project" value="TreeGrafter"/>
</dbReference>
<dbReference type="PANTHER" id="PTHR43084">
    <property type="entry name" value="PERSULFIDE DIOXYGENASE ETHE1"/>
    <property type="match status" value="1"/>
</dbReference>
<protein>
    <recommendedName>
        <fullName evidence="3">ETHE1 persulfide dioxygenase</fullName>
    </recommendedName>
</protein>
<name>A0A672PCZ4_SINGR</name>
<dbReference type="GO" id="GO:0006749">
    <property type="term" value="P:glutathione metabolic process"/>
    <property type="evidence" value="ECO:0007669"/>
    <property type="project" value="TreeGrafter"/>
</dbReference>
<dbReference type="GO" id="GO:0070813">
    <property type="term" value="P:hydrogen sulfide metabolic process"/>
    <property type="evidence" value="ECO:0007669"/>
    <property type="project" value="TreeGrafter"/>
</dbReference>
<sequence>NTMYSLRVCTHLANKANSDSAVCTNKLRNEFANLKNKDEEDDDNDDEDEDDGLFSAVNTHCHADHITGTGLLKKKVFGLKSAISKHSGATADMQLSDGDRITFGKHIYFSSSSRYSLLSNGQTVSTVDEEKKFNPRLTKTLPEFVNIMNNLNLPKPKKIGTVCVY</sequence>
<dbReference type="InParanoid" id="A0A672PCZ4"/>
<proteinExistence type="predicted"/>
<dbReference type="AlphaFoldDB" id="A0A672PCZ4"/>
<dbReference type="InterPro" id="IPR036866">
    <property type="entry name" value="RibonucZ/Hydroxyglut_hydro"/>
</dbReference>
<dbReference type="InterPro" id="IPR051682">
    <property type="entry name" value="Mito_Persulfide_Diox"/>
</dbReference>
<keyword evidence="2" id="KW-1185">Reference proteome</keyword>
<dbReference type="SUPFAM" id="SSF56281">
    <property type="entry name" value="Metallo-hydrolase/oxidoreductase"/>
    <property type="match status" value="1"/>
</dbReference>
<accession>A0A672PCZ4</accession>
<dbReference type="PANTHER" id="PTHR43084:SF1">
    <property type="entry name" value="PERSULFIDE DIOXYGENASE ETHE1, MITOCHONDRIAL"/>
    <property type="match status" value="1"/>
</dbReference>
<dbReference type="GO" id="GO:0050313">
    <property type="term" value="F:sulfur dioxygenase activity"/>
    <property type="evidence" value="ECO:0007669"/>
    <property type="project" value="TreeGrafter"/>
</dbReference>
<evidence type="ECO:0000313" key="1">
    <source>
        <dbReference type="Ensembl" id="ENSSGRP00000060664.1"/>
    </source>
</evidence>
<evidence type="ECO:0000313" key="2">
    <source>
        <dbReference type="Proteomes" id="UP000472262"/>
    </source>
</evidence>
<reference evidence="1" key="2">
    <citation type="submission" date="2025-09" db="UniProtKB">
        <authorList>
            <consortium name="Ensembl"/>
        </authorList>
    </citation>
    <scope>IDENTIFICATION</scope>
</reference>
<evidence type="ECO:0008006" key="3">
    <source>
        <dbReference type="Google" id="ProtNLM"/>
    </source>
</evidence>
<dbReference type="Gene3D" id="3.60.15.10">
    <property type="entry name" value="Ribonuclease Z/Hydroxyacylglutathione hydrolase-like"/>
    <property type="match status" value="2"/>
</dbReference>
<dbReference type="Ensembl" id="ENSSGRT00000064723.1">
    <property type="protein sequence ID" value="ENSSGRP00000060664.1"/>
    <property type="gene ID" value="ENSSGRG00000031513.1"/>
</dbReference>
<dbReference type="Proteomes" id="UP000472262">
    <property type="component" value="Unassembled WGS sequence"/>
</dbReference>
<reference evidence="1" key="1">
    <citation type="submission" date="2025-08" db="UniProtKB">
        <authorList>
            <consortium name="Ensembl"/>
        </authorList>
    </citation>
    <scope>IDENTIFICATION</scope>
</reference>